<sequence>MSYYRFWWRTCLVFCPLVFFILYFSGVSLLWSLLSIPIIALGGLILILPFIFVFSRVDREWWSPEEEIKRKLRYQEKLREWEDRDDDEDDDDRYESYESRNDENHENSPD</sequence>
<evidence type="ECO:0000313" key="4">
    <source>
        <dbReference type="Proteomes" id="UP001208017"/>
    </source>
</evidence>
<evidence type="ECO:0000313" key="3">
    <source>
        <dbReference type="EMBL" id="MCX7569041.1"/>
    </source>
</evidence>
<dbReference type="Proteomes" id="UP001208017">
    <property type="component" value="Unassembled WGS sequence"/>
</dbReference>
<comment type="caution">
    <text evidence="3">The sequence shown here is derived from an EMBL/GenBank/DDBJ whole genome shotgun (WGS) entry which is preliminary data.</text>
</comment>
<proteinExistence type="predicted"/>
<feature type="transmembrane region" description="Helical" evidence="2">
    <location>
        <begin position="30"/>
        <end position="54"/>
    </location>
</feature>
<evidence type="ECO:0000256" key="1">
    <source>
        <dbReference type="SAM" id="MobiDB-lite"/>
    </source>
</evidence>
<dbReference type="RefSeq" id="WP_267150270.1">
    <property type="nucleotide sequence ID" value="NZ_JAPMLT010000001.1"/>
</dbReference>
<keyword evidence="2" id="KW-0472">Membrane</keyword>
<keyword evidence="2" id="KW-1133">Transmembrane helix</keyword>
<feature type="compositionally biased region" description="Acidic residues" evidence="1">
    <location>
        <begin position="83"/>
        <end position="93"/>
    </location>
</feature>
<keyword evidence="2" id="KW-0812">Transmembrane</keyword>
<organism evidence="3 4">
    <name type="scientific">Tumebacillus lacus</name>
    <dbReference type="NCBI Taxonomy" id="2995335"/>
    <lineage>
        <taxon>Bacteria</taxon>
        <taxon>Bacillati</taxon>
        <taxon>Bacillota</taxon>
        <taxon>Bacilli</taxon>
        <taxon>Bacillales</taxon>
        <taxon>Alicyclobacillaceae</taxon>
        <taxon>Tumebacillus</taxon>
    </lineage>
</organism>
<protein>
    <submittedName>
        <fullName evidence="3">Uncharacterized protein</fullName>
    </submittedName>
</protein>
<feature type="region of interest" description="Disordered" evidence="1">
    <location>
        <begin position="82"/>
        <end position="110"/>
    </location>
</feature>
<name>A0ABT3WWP4_9BACL</name>
<reference evidence="3 4" key="1">
    <citation type="submission" date="2022-11" db="EMBL/GenBank/DDBJ databases">
        <title>Study of microbial diversity in lake waters.</title>
        <authorList>
            <person name="Zhang J."/>
        </authorList>
    </citation>
    <scope>NUCLEOTIDE SEQUENCE [LARGE SCALE GENOMIC DNA]</scope>
    <source>
        <strain evidence="3 4">DT12</strain>
    </source>
</reference>
<dbReference type="EMBL" id="JAPMLT010000001">
    <property type="protein sequence ID" value="MCX7569041.1"/>
    <property type="molecule type" value="Genomic_DNA"/>
</dbReference>
<feature type="compositionally biased region" description="Basic and acidic residues" evidence="1">
    <location>
        <begin position="94"/>
        <end position="110"/>
    </location>
</feature>
<keyword evidence="4" id="KW-1185">Reference proteome</keyword>
<evidence type="ECO:0000256" key="2">
    <source>
        <dbReference type="SAM" id="Phobius"/>
    </source>
</evidence>
<feature type="transmembrane region" description="Helical" evidence="2">
    <location>
        <begin position="7"/>
        <end position="24"/>
    </location>
</feature>
<gene>
    <name evidence="3" type="ORF">OS242_03565</name>
</gene>
<accession>A0ABT3WWP4</accession>